<dbReference type="InterPro" id="IPR013083">
    <property type="entry name" value="Znf_RING/FYVE/PHD"/>
</dbReference>
<dbReference type="AlphaFoldDB" id="A0A0C3LHZ0"/>
<evidence type="ECO:0000313" key="12">
    <source>
        <dbReference type="EMBL" id="KIO33603.1"/>
    </source>
</evidence>
<evidence type="ECO:0000256" key="7">
    <source>
        <dbReference type="ARBA" id="ARBA00022833"/>
    </source>
</evidence>
<evidence type="ECO:0000256" key="6">
    <source>
        <dbReference type="ARBA" id="ARBA00022786"/>
    </source>
</evidence>
<feature type="domain" description="SP-RING-type" evidence="10">
    <location>
        <begin position="204"/>
        <end position="289"/>
    </location>
</feature>
<evidence type="ECO:0000256" key="9">
    <source>
        <dbReference type="SAM" id="MobiDB-lite"/>
    </source>
</evidence>
<evidence type="ECO:0000259" key="11">
    <source>
        <dbReference type="PROSITE" id="PS51466"/>
    </source>
</evidence>
<evidence type="ECO:0000256" key="8">
    <source>
        <dbReference type="PROSITE-ProRule" id="PRU00452"/>
    </source>
</evidence>
<comment type="similarity">
    <text evidence="2">Belongs to the PIAS family.</text>
</comment>
<feature type="compositionally biased region" description="Low complexity" evidence="9">
    <location>
        <begin position="541"/>
        <end position="559"/>
    </location>
</feature>
<dbReference type="CDD" id="cd16650">
    <property type="entry name" value="SP-RING_PIAS-like"/>
    <property type="match status" value="1"/>
</dbReference>
<keyword evidence="3" id="KW-0808">Transferase</keyword>
<dbReference type="GO" id="GO:0000785">
    <property type="term" value="C:chromatin"/>
    <property type="evidence" value="ECO:0007669"/>
    <property type="project" value="TreeGrafter"/>
</dbReference>
<comment type="pathway">
    <text evidence="1">Protein modification; protein sumoylation.</text>
</comment>
<dbReference type="STRING" id="1051891.A0A0C3LHZ0"/>
<dbReference type="Pfam" id="PF02891">
    <property type="entry name" value="zf-MIZ"/>
    <property type="match status" value="1"/>
</dbReference>
<feature type="compositionally biased region" description="Acidic residues" evidence="9">
    <location>
        <begin position="372"/>
        <end position="381"/>
    </location>
</feature>
<dbReference type="Gene3D" id="2.60.120.780">
    <property type="entry name" value="PINIT domain"/>
    <property type="match status" value="1"/>
</dbReference>
<evidence type="ECO:0008006" key="14">
    <source>
        <dbReference type="Google" id="ProtNLM"/>
    </source>
</evidence>
<dbReference type="Proteomes" id="UP000054248">
    <property type="component" value="Unassembled WGS sequence"/>
</dbReference>
<dbReference type="GO" id="GO:0016925">
    <property type="term" value="P:protein sumoylation"/>
    <property type="evidence" value="ECO:0007669"/>
    <property type="project" value="UniProtKB-UniPathway"/>
</dbReference>
<dbReference type="PANTHER" id="PTHR10782">
    <property type="entry name" value="ZINC FINGER MIZ DOMAIN-CONTAINING PROTEIN"/>
    <property type="match status" value="1"/>
</dbReference>
<dbReference type="Pfam" id="PF14324">
    <property type="entry name" value="PINIT"/>
    <property type="match status" value="1"/>
</dbReference>
<reference evidence="13" key="2">
    <citation type="submission" date="2015-01" db="EMBL/GenBank/DDBJ databases">
        <title>Evolutionary Origins and Diversification of the Mycorrhizal Mutualists.</title>
        <authorList>
            <consortium name="DOE Joint Genome Institute"/>
            <consortium name="Mycorrhizal Genomics Consortium"/>
            <person name="Kohler A."/>
            <person name="Kuo A."/>
            <person name="Nagy L.G."/>
            <person name="Floudas D."/>
            <person name="Copeland A."/>
            <person name="Barry K.W."/>
            <person name="Cichocki N."/>
            <person name="Veneault-Fourrey C."/>
            <person name="LaButti K."/>
            <person name="Lindquist E.A."/>
            <person name="Lipzen A."/>
            <person name="Lundell T."/>
            <person name="Morin E."/>
            <person name="Murat C."/>
            <person name="Riley R."/>
            <person name="Ohm R."/>
            <person name="Sun H."/>
            <person name="Tunlid A."/>
            <person name="Henrissat B."/>
            <person name="Grigoriev I.V."/>
            <person name="Hibbett D.S."/>
            <person name="Martin F."/>
        </authorList>
    </citation>
    <scope>NUCLEOTIDE SEQUENCE [LARGE SCALE GENOMIC DNA]</scope>
    <source>
        <strain evidence="13">MUT 4182</strain>
    </source>
</reference>
<proteinExistence type="inferred from homology"/>
<accession>A0A0C3LHZ0</accession>
<dbReference type="PROSITE" id="PS51044">
    <property type="entry name" value="ZF_SP_RING"/>
    <property type="match status" value="1"/>
</dbReference>
<feature type="compositionally biased region" description="Basic and acidic residues" evidence="9">
    <location>
        <begin position="622"/>
        <end position="635"/>
    </location>
</feature>
<evidence type="ECO:0000256" key="2">
    <source>
        <dbReference type="ARBA" id="ARBA00005383"/>
    </source>
</evidence>
<dbReference type="InterPro" id="IPR023321">
    <property type="entry name" value="PINIT"/>
</dbReference>
<evidence type="ECO:0000256" key="4">
    <source>
        <dbReference type="ARBA" id="ARBA00022723"/>
    </source>
</evidence>
<keyword evidence="13" id="KW-1185">Reference proteome</keyword>
<feature type="compositionally biased region" description="Pro residues" evidence="9">
    <location>
        <begin position="594"/>
        <end position="611"/>
    </location>
</feature>
<keyword evidence="6" id="KW-0833">Ubl conjugation pathway</keyword>
<dbReference type="UniPathway" id="UPA00886"/>
<protein>
    <recommendedName>
        <fullName evidence="14">SP-RING-type domain-containing protein</fullName>
    </recommendedName>
</protein>
<dbReference type="GO" id="GO:0061665">
    <property type="term" value="F:SUMO ligase activity"/>
    <property type="evidence" value="ECO:0007669"/>
    <property type="project" value="TreeGrafter"/>
</dbReference>
<dbReference type="InterPro" id="IPR038654">
    <property type="entry name" value="PINIT_sf"/>
</dbReference>
<feature type="domain" description="PINIT" evidence="11">
    <location>
        <begin position="1"/>
        <end position="174"/>
    </location>
</feature>
<dbReference type="PROSITE" id="PS51466">
    <property type="entry name" value="PINIT"/>
    <property type="match status" value="1"/>
</dbReference>
<evidence type="ECO:0000313" key="13">
    <source>
        <dbReference type="Proteomes" id="UP000054248"/>
    </source>
</evidence>
<keyword evidence="5 8" id="KW-0863">Zinc-finger</keyword>
<dbReference type="PANTHER" id="PTHR10782:SF4">
    <property type="entry name" value="TONALLI, ISOFORM E"/>
    <property type="match status" value="1"/>
</dbReference>
<sequence length="635" mass="68878">MYTVDRLKGIIQGFNEHCGSNLNRTGKKSELQEKLKAQLDQWETTTSTVSIANAKKVLDHIDTNGTTTYQLRLYCTSSNFYTAPTAFRPSPTNNPCPMEFPNTCEIRVNNTNLHAQTKGLKKKPGTAPPANLGSSVRTNATNKVEMLYCNQNPVQGQPPNNRKYFVQVNLVKATSPDQLVEILRKGKYRPKEDILIKMRQNVDDDDEIEAGPQRLSLKCPLSYSRIEIPIRSSACPHPACFDASSWYGMMELTTTWQCPICEKTLNLDEMMVDGYFDDILKTTDEEVEDVIVESNGEWHTQDSKYHSTGWVRPATDPAATRVASTSTSSSTTLRSPESASVFPNGYDKSYVNPVPRSSPRRTSSFHTAAEEIVLDSDDDEAGAPVIPSATALRPPLRQDSSTGGGGGDDVIDLTLSDSEDEAPLAVTVGKRKERSPTDGSTAASDSSKRMRYEPPPGGWREPGGGSSTASGYRSWGSNGTASSTPNGYSGSGNGSSSNYGMRSTSSSYPPPSAPANTLSFLPSVQLPPSNSYGGPSAYNVSPPNNALPSPSINSSSPNANSPPLPAPPGSYRQDNGAIILPPLHFNGNSNPRLPGLPNPPISPRTFPPPHRPQGSWRAPPSPERDVFPRRNNDRW</sequence>
<gene>
    <name evidence="12" type="ORF">M407DRAFT_17565</name>
</gene>
<keyword evidence="7" id="KW-0862">Zinc</keyword>
<reference evidence="12 13" key="1">
    <citation type="submission" date="2014-04" db="EMBL/GenBank/DDBJ databases">
        <authorList>
            <consortium name="DOE Joint Genome Institute"/>
            <person name="Kuo A."/>
            <person name="Girlanda M."/>
            <person name="Perotto S."/>
            <person name="Kohler A."/>
            <person name="Nagy L.G."/>
            <person name="Floudas D."/>
            <person name="Copeland A."/>
            <person name="Barry K.W."/>
            <person name="Cichocki N."/>
            <person name="Veneault-Fourrey C."/>
            <person name="LaButti K."/>
            <person name="Lindquist E.A."/>
            <person name="Lipzen A."/>
            <person name="Lundell T."/>
            <person name="Morin E."/>
            <person name="Murat C."/>
            <person name="Sun H."/>
            <person name="Tunlid A."/>
            <person name="Henrissat B."/>
            <person name="Grigoriev I.V."/>
            <person name="Hibbett D.S."/>
            <person name="Martin F."/>
            <person name="Nordberg H.P."/>
            <person name="Cantor M.N."/>
            <person name="Hua S.X."/>
        </authorList>
    </citation>
    <scope>NUCLEOTIDE SEQUENCE [LARGE SCALE GENOMIC DNA]</scope>
    <source>
        <strain evidence="12 13">MUT 4182</strain>
    </source>
</reference>
<feature type="region of interest" description="Disordered" evidence="9">
    <location>
        <begin position="309"/>
        <end position="635"/>
    </location>
</feature>
<organism evidence="12 13">
    <name type="scientific">Tulasnella calospora MUT 4182</name>
    <dbReference type="NCBI Taxonomy" id="1051891"/>
    <lineage>
        <taxon>Eukaryota</taxon>
        <taxon>Fungi</taxon>
        <taxon>Dikarya</taxon>
        <taxon>Basidiomycota</taxon>
        <taxon>Agaricomycotina</taxon>
        <taxon>Agaricomycetes</taxon>
        <taxon>Cantharellales</taxon>
        <taxon>Tulasnellaceae</taxon>
        <taxon>Tulasnella</taxon>
    </lineage>
</organism>
<name>A0A0C3LHZ0_9AGAM</name>
<evidence type="ECO:0000256" key="5">
    <source>
        <dbReference type="ARBA" id="ARBA00022771"/>
    </source>
</evidence>
<dbReference type="Gene3D" id="3.30.40.10">
    <property type="entry name" value="Zinc/RING finger domain, C3HC4 (zinc finger)"/>
    <property type="match status" value="1"/>
</dbReference>
<evidence type="ECO:0000256" key="1">
    <source>
        <dbReference type="ARBA" id="ARBA00004718"/>
    </source>
</evidence>
<keyword evidence="4" id="KW-0479">Metal-binding</keyword>
<feature type="compositionally biased region" description="Low complexity" evidence="9">
    <location>
        <begin position="318"/>
        <end position="340"/>
    </location>
</feature>
<dbReference type="OrthoDB" id="28127at2759"/>
<dbReference type="HOGENOM" id="CLU_020537_0_0_1"/>
<dbReference type="EMBL" id="KN822947">
    <property type="protein sequence ID" value="KIO33603.1"/>
    <property type="molecule type" value="Genomic_DNA"/>
</dbReference>
<evidence type="ECO:0000259" key="10">
    <source>
        <dbReference type="PROSITE" id="PS51044"/>
    </source>
</evidence>
<dbReference type="GO" id="GO:0008270">
    <property type="term" value="F:zinc ion binding"/>
    <property type="evidence" value="ECO:0007669"/>
    <property type="project" value="UniProtKB-KW"/>
</dbReference>
<evidence type="ECO:0000256" key="3">
    <source>
        <dbReference type="ARBA" id="ARBA00022679"/>
    </source>
</evidence>
<feature type="compositionally biased region" description="Polar residues" evidence="9">
    <location>
        <begin position="467"/>
        <end position="485"/>
    </location>
</feature>
<feature type="compositionally biased region" description="Low complexity" evidence="9">
    <location>
        <begin position="353"/>
        <end position="364"/>
    </location>
</feature>
<dbReference type="InterPro" id="IPR004181">
    <property type="entry name" value="Znf_MIZ"/>
</dbReference>
<feature type="compositionally biased region" description="Polar residues" evidence="9">
    <location>
        <begin position="516"/>
        <end position="533"/>
    </location>
</feature>